<comment type="catalytic activity">
    <reaction evidence="4">
        <text>S-adenosyl 3-(methylsulfanyl)propylamine + putrescine = S-methyl-5'-thioadenosine + spermidine + H(+)</text>
        <dbReference type="Rhea" id="RHEA:12721"/>
        <dbReference type="ChEBI" id="CHEBI:15378"/>
        <dbReference type="ChEBI" id="CHEBI:17509"/>
        <dbReference type="ChEBI" id="CHEBI:57443"/>
        <dbReference type="ChEBI" id="CHEBI:57834"/>
        <dbReference type="ChEBI" id="CHEBI:326268"/>
        <dbReference type="EC" id="2.5.1.16"/>
    </reaction>
</comment>
<comment type="subcellular location">
    <subcellularLocation>
        <location evidence="4">Cell membrane</location>
        <topology evidence="4">Multi-pass membrane protein</topology>
    </subcellularLocation>
</comment>
<dbReference type="AlphaFoldDB" id="A0A5C6X6Y7"/>
<keyword evidence="4" id="KW-1133">Transmembrane helix</keyword>
<evidence type="ECO:0000256" key="3">
    <source>
        <dbReference type="ARBA" id="ARBA00023115"/>
    </source>
</evidence>
<dbReference type="HAMAP" id="MF_00198">
    <property type="entry name" value="Spermidine_synth"/>
    <property type="match status" value="1"/>
</dbReference>
<dbReference type="GO" id="GO:0005886">
    <property type="term" value="C:plasma membrane"/>
    <property type="evidence" value="ECO:0007669"/>
    <property type="project" value="UniProtKB-SubCell"/>
</dbReference>
<feature type="binding site" evidence="4">
    <location>
        <position position="289"/>
    </location>
    <ligand>
        <name>spermidine</name>
        <dbReference type="ChEBI" id="CHEBI:57834"/>
    </ligand>
</feature>
<feature type="active site" description="Proton acceptor" evidence="4 5">
    <location>
        <position position="389"/>
    </location>
</feature>
<dbReference type="SUPFAM" id="SSF53335">
    <property type="entry name" value="S-adenosyl-L-methionine-dependent methyltransferases"/>
    <property type="match status" value="1"/>
</dbReference>
<feature type="binding site" evidence="4">
    <location>
        <position position="259"/>
    </location>
    <ligand>
        <name>S-methyl-5'-thioadenosine</name>
        <dbReference type="ChEBI" id="CHEBI:17509"/>
    </ligand>
</feature>
<dbReference type="EC" id="2.5.1.16" evidence="4"/>
<comment type="similarity">
    <text evidence="1 4">Belongs to the spermidine/spermine synthase family.</text>
</comment>
<evidence type="ECO:0000259" key="6">
    <source>
        <dbReference type="PROSITE" id="PS51006"/>
    </source>
</evidence>
<evidence type="ECO:0000313" key="7">
    <source>
        <dbReference type="EMBL" id="TXD33775.1"/>
    </source>
</evidence>
<reference evidence="7 8" key="1">
    <citation type="submission" date="2019-08" db="EMBL/GenBank/DDBJ databases">
        <title>Bradymonadales sp. TMQ2.</title>
        <authorList>
            <person name="Liang Q."/>
        </authorList>
    </citation>
    <scope>NUCLEOTIDE SEQUENCE [LARGE SCALE GENOMIC DNA]</scope>
    <source>
        <strain evidence="7 8">TMQ2</strain>
    </source>
</reference>
<evidence type="ECO:0000256" key="1">
    <source>
        <dbReference type="ARBA" id="ARBA00007867"/>
    </source>
</evidence>
<feature type="transmembrane region" description="Helical" evidence="4">
    <location>
        <begin position="121"/>
        <end position="142"/>
    </location>
</feature>
<gene>
    <name evidence="4" type="primary">speE</name>
    <name evidence="7" type="ORF">FRC96_14975</name>
</gene>
<sequence>MSPPELAETTEAASPQPLGGRQRTLLAIVALSVGAVSICGIIYQLIVGTVSTYLLGNSTFQFSMTIGLFMSAYGLGAFLSTRVKTHLVDVFVLTEILVGLVGGLSAFALFYLYAIGGFFEIGRVVLILTLGTLVGLEMPLLIRISEELRQDLRLSVGQMMGVDYLGALVGGVAFPLLLLPVFGIMGSSLLIGLFNVLVALVMLQVFRPMLTRARPMLTLGALALALLGGALIINRPMERLVERELYEDPIVFMEQTPYQKIVMSRRDDDIRLFLDGSLQFSARDEYRYHEALVHPAASRLQTIERVLVLGGGDGLALRELGHYQSIEHITMVDLDPAMTRLGRDHPMLRELNQQAFEKLPVEVLNVDAFNFVREFESRDEPPYDLIIIDLPDPHHESLAKLYSVTFYVSLQALLAPDGLMVAQLGSPFFANRTYWGAIATLERAGWQTRPFHANVPSFGEWGFALASPGFVPPAPLRDFRGRFYDSDHDDELFYFPPDLQRRQEVEPNTLMRPVLIDYFRNDWRSWN</sequence>
<comment type="caution">
    <text evidence="7">The sequence shown here is derived from an EMBL/GenBank/DDBJ whole genome shotgun (WGS) entry which is preliminary data.</text>
</comment>
<feature type="transmembrane region" description="Helical" evidence="4">
    <location>
        <begin position="25"/>
        <end position="46"/>
    </location>
</feature>
<dbReference type="InterPro" id="IPR029063">
    <property type="entry name" value="SAM-dependent_MTases_sf"/>
</dbReference>
<evidence type="ECO:0000256" key="4">
    <source>
        <dbReference type="HAMAP-Rule" id="MF_00198"/>
    </source>
</evidence>
<keyword evidence="4" id="KW-0472">Membrane</keyword>
<dbReference type="InterPro" id="IPR001045">
    <property type="entry name" value="Spermi_synthase"/>
</dbReference>
<dbReference type="EMBL" id="VOSL01000059">
    <property type="protein sequence ID" value="TXD33775.1"/>
    <property type="molecule type" value="Genomic_DNA"/>
</dbReference>
<protein>
    <recommendedName>
        <fullName evidence="4">Polyamine aminopropyltransferase</fullName>
    </recommendedName>
    <alternativeName>
        <fullName evidence="4">Putrescine aminopropyltransferase</fullName>
        <shortName evidence="4">PAPT</shortName>
    </alternativeName>
    <alternativeName>
        <fullName evidence="4">Spermidine synthase</fullName>
        <shortName evidence="4">SPDS</shortName>
        <shortName evidence="4">SPDSY</shortName>
        <ecNumber evidence="4">2.5.1.16</ecNumber>
    </alternativeName>
</protein>
<comment type="pathway">
    <text evidence="4">Amine and polyamine biosynthesis; spermidine biosynthesis; spermidine from putrescine: step 1/1.</text>
</comment>
<dbReference type="GO" id="GO:0010487">
    <property type="term" value="F:thermospermine synthase activity"/>
    <property type="evidence" value="ECO:0007669"/>
    <property type="project" value="UniProtKB-ARBA"/>
</dbReference>
<feature type="binding site" evidence="4">
    <location>
        <position position="313"/>
    </location>
    <ligand>
        <name>spermidine</name>
        <dbReference type="ChEBI" id="CHEBI:57834"/>
    </ligand>
</feature>
<dbReference type="Gene3D" id="3.40.50.150">
    <property type="entry name" value="Vaccinia Virus protein VP39"/>
    <property type="match status" value="1"/>
</dbReference>
<feature type="transmembrane region" description="Helical" evidence="4">
    <location>
        <begin position="188"/>
        <end position="206"/>
    </location>
</feature>
<evidence type="ECO:0000313" key="8">
    <source>
        <dbReference type="Proteomes" id="UP000321046"/>
    </source>
</evidence>
<dbReference type="UniPathway" id="UPA00248">
    <property type="reaction ID" value="UER00314"/>
</dbReference>
<dbReference type="RefSeq" id="WP_146975574.1">
    <property type="nucleotide sequence ID" value="NZ_VOSL01000059.1"/>
</dbReference>
<feature type="binding site" evidence="4">
    <location>
        <position position="333"/>
    </location>
    <ligand>
        <name>S-methyl-5'-thioadenosine</name>
        <dbReference type="ChEBI" id="CHEBI:17509"/>
    </ligand>
</feature>
<keyword evidence="2 4" id="KW-0808">Transferase</keyword>
<feature type="transmembrane region" description="Helical" evidence="4">
    <location>
        <begin position="58"/>
        <end position="79"/>
    </location>
</feature>
<keyword evidence="4" id="KW-1003">Cell membrane</keyword>
<feature type="transmembrane region" description="Helical" evidence="4">
    <location>
        <begin position="162"/>
        <end position="182"/>
    </location>
</feature>
<dbReference type="NCBIfam" id="NF002956">
    <property type="entry name" value="PRK03612.1"/>
    <property type="match status" value="1"/>
</dbReference>
<name>A0A5C6X6Y7_9DELT</name>
<dbReference type="Pfam" id="PF01564">
    <property type="entry name" value="Spermine_synth"/>
    <property type="match status" value="1"/>
</dbReference>
<organism evidence="7 8">
    <name type="scientific">Lujinxingia vulgaris</name>
    <dbReference type="NCBI Taxonomy" id="2600176"/>
    <lineage>
        <taxon>Bacteria</taxon>
        <taxon>Deltaproteobacteria</taxon>
        <taxon>Bradymonadales</taxon>
        <taxon>Lujinxingiaceae</taxon>
        <taxon>Lujinxingia</taxon>
    </lineage>
</organism>
<dbReference type="OrthoDB" id="9793120at2"/>
<dbReference type="GO" id="GO:0004766">
    <property type="term" value="F:spermidine synthase activity"/>
    <property type="evidence" value="ECO:0007669"/>
    <property type="project" value="UniProtKB-UniRule"/>
</dbReference>
<feature type="transmembrane region" description="Helical" evidence="4">
    <location>
        <begin position="91"/>
        <end position="115"/>
    </location>
</feature>
<dbReference type="Proteomes" id="UP000321046">
    <property type="component" value="Unassembled WGS sequence"/>
</dbReference>
<dbReference type="InterPro" id="IPR030374">
    <property type="entry name" value="PABS"/>
</dbReference>
<dbReference type="PANTHER" id="PTHR43317:SF1">
    <property type="entry name" value="THERMOSPERMINE SYNTHASE ACAULIS5"/>
    <property type="match status" value="1"/>
</dbReference>
<accession>A0A5C6X6Y7</accession>
<dbReference type="GO" id="GO:0008295">
    <property type="term" value="P:spermidine biosynthetic process"/>
    <property type="evidence" value="ECO:0007669"/>
    <property type="project" value="UniProtKB-UniRule"/>
</dbReference>
<proteinExistence type="inferred from homology"/>
<comment type="subunit">
    <text evidence="4">Homodimer or homotetramer.</text>
</comment>
<keyword evidence="4" id="KW-0812">Transmembrane</keyword>
<dbReference type="PANTHER" id="PTHR43317">
    <property type="entry name" value="THERMOSPERMINE SYNTHASE ACAULIS5"/>
    <property type="match status" value="1"/>
</dbReference>
<feature type="domain" description="PABS" evidence="6">
    <location>
        <begin position="233"/>
        <end position="468"/>
    </location>
</feature>
<dbReference type="InterPro" id="IPR030373">
    <property type="entry name" value="PABS_CS"/>
</dbReference>
<dbReference type="PROSITE" id="PS51006">
    <property type="entry name" value="PABS_2"/>
    <property type="match status" value="1"/>
</dbReference>
<feature type="transmembrane region" description="Helical" evidence="4">
    <location>
        <begin position="213"/>
        <end position="233"/>
    </location>
</feature>
<keyword evidence="4" id="KW-0745">Spermidine biosynthesis</keyword>
<dbReference type="CDD" id="cd02440">
    <property type="entry name" value="AdoMet_MTases"/>
    <property type="match status" value="1"/>
</dbReference>
<keyword evidence="3 4" id="KW-0620">Polyamine biosynthesis</keyword>
<dbReference type="PROSITE" id="PS01330">
    <property type="entry name" value="PABS_1"/>
    <property type="match status" value="1"/>
</dbReference>
<comment type="caution">
    <text evidence="4">Lacks conserved residue(s) required for the propagation of feature annotation.</text>
</comment>
<feature type="binding site" evidence="4">
    <location>
        <begin position="367"/>
        <end position="368"/>
    </location>
    <ligand>
        <name>S-methyl-5'-thioadenosine</name>
        <dbReference type="ChEBI" id="CHEBI:17509"/>
    </ligand>
</feature>
<evidence type="ECO:0000256" key="5">
    <source>
        <dbReference type="PROSITE-ProRule" id="PRU00354"/>
    </source>
</evidence>
<evidence type="ECO:0000256" key="2">
    <source>
        <dbReference type="ARBA" id="ARBA00022679"/>
    </source>
</evidence>
<comment type="function">
    <text evidence="4">Catalyzes the irreversible transfer of a propylamine group from the amino donor S-adenosylmethioninamine (decarboxy-AdoMet) to putrescine (1,4-diaminobutane) to yield spermidine.</text>
</comment>